<dbReference type="Proteomes" id="UP000253759">
    <property type="component" value="Unassembled WGS sequence"/>
</dbReference>
<sequence>MNPFTTDRQIQDVASDVRHELFILSALLVSLEICSDVQFENCAEEATSLIIVARERLGVLLTHADNAVAGMGGAA</sequence>
<organism evidence="1 2">
    <name type="scientific">Pelagibacterium lacus</name>
    <dbReference type="NCBI Taxonomy" id="2282655"/>
    <lineage>
        <taxon>Bacteria</taxon>
        <taxon>Pseudomonadati</taxon>
        <taxon>Pseudomonadota</taxon>
        <taxon>Alphaproteobacteria</taxon>
        <taxon>Hyphomicrobiales</taxon>
        <taxon>Devosiaceae</taxon>
        <taxon>Pelagibacterium</taxon>
    </lineage>
</organism>
<protein>
    <submittedName>
        <fullName evidence="1">Uncharacterized protein</fullName>
    </submittedName>
</protein>
<reference evidence="2" key="1">
    <citation type="submission" date="2018-07" db="EMBL/GenBank/DDBJ databases">
        <authorList>
            <person name="Liu B.-T."/>
            <person name="Du Z."/>
        </authorList>
    </citation>
    <scope>NUCLEOTIDE SEQUENCE [LARGE SCALE GENOMIC DNA]</scope>
    <source>
        <strain evidence="2">XYN52</strain>
    </source>
</reference>
<name>A0A369W8J3_9HYPH</name>
<dbReference type="RefSeq" id="WP_147276077.1">
    <property type="nucleotide sequence ID" value="NZ_QQNH01000017.1"/>
</dbReference>
<evidence type="ECO:0000313" key="2">
    <source>
        <dbReference type="Proteomes" id="UP000253759"/>
    </source>
</evidence>
<dbReference type="AlphaFoldDB" id="A0A369W8J3"/>
<gene>
    <name evidence="1" type="ORF">DVH29_11665</name>
</gene>
<dbReference type="EMBL" id="QQNH01000017">
    <property type="protein sequence ID" value="RDE08381.1"/>
    <property type="molecule type" value="Genomic_DNA"/>
</dbReference>
<keyword evidence="2" id="KW-1185">Reference proteome</keyword>
<comment type="caution">
    <text evidence="1">The sequence shown here is derived from an EMBL/GenBank/DDBJ whole genome shotgun (WGS) entry which is preliminary data.</text>
</comment>
<evidence type="ECO:0000313" key="1">
    <source>
        <dbReference type="EMBL" id="RDE08381.1"/>
    </source>
</evidence>
<accession>A0A369W8J3</accession>
<proteinExistence type="predicted"/>